<dbReference type="Pfam" id="PF01272">
    <property type="entry name" value="GreA_GreB"/>
    <property type="match status" value="1"/>
</dbReference>
<comment type="caution">
    <text evidence="4">The sequence shown here is derived from an EMBL/GenBank/DDBJ whole genome shotgun (WGS) entry which is preliminary data.</text>
</comment>
<dbReference type="GO" id="GO:0032784">
    <property type="term" value="P:regulation of DNA-templated transcription elongation"/>
    <property type="evidence" value="ECO:0007669"/>
    <property type="project" value="InterPro"/>
</dbReference>
<evidence type="ECO:0000259" key="3">
    <source>
        <dbReference type="Pfam" id="PF14760"/>
    </source>
</evidence>
<evidence type="ECO:0000313" key="4">
    <source>
        <dbReference type="EMBL" id="PVM83782.1"/>
    </source>
</evidence>
<keyword evidence="5" id="KW-1185">Reference proteome</keyword>
<dbReference type="Pfam" id="PF14760">
    <property type="entry name" value="Rnk_N"/>
    <property type="match status" value="1"/>
</dbReference>
<dbReference type="GO" id="GO:0003677">
    <property type="term" value="F:DNA binding"/>
    <property type="evidence" value="ECO:0007669"/>
    <property type="project" value="InterPro"/>
</dbReference>
<feature type="domain" description="Transcription elongation factor GreA/GreB C-terminal" evidence="2">
    <location>
        <begin position="79"/>
        <end position="153"/>
    </location>
</feature>
<name>A0A2T9JJC1_9CAUL</name>
<dbReference type="Gene3D" id="3.10.50.30">
    <property type="entry name" value="Transcription elongation factor, GreA/GreB, C-terminal domain"/>
    <property type="match status" value="1"/>
</dbReference>
<organism evidence="4 5">
    <name type="scientific">Caulobacter endophyticus</name>
    <dbReference type="NCBI Taxonomy" id="2172652"/>
    <lineage>
        <taxon>Bacteria</taxon>
        <taxon>Pseudomonadati</taxon>
        <taxon>Pseudomonadota</taxon>
        <taxon>Alphaproteobacteria</taxon>
        <taxon>Caulobacterales</taxon>
        <taxon>Caulobacteraceae</taxon>
        <taxon>Caulobacter</taxon>
    </lineage>
</organism>
<proteinExistence type="predicted"/>
<evidence type="ECO:0000313" key="5">
    <source>
        <dbReference type="Proteomes" id="UP000245073"/>
    </source>
</evidence>
<dbReference type="EMBL" id="QDKQ01000067">
    <property type="protein sequence ID" value="PVM83782.1"/>
    <property type="molecule type" value="Genomic_DNA"/>
</dbReference>
<evidence type="ECO:0000259" key="2">
    <source>
        <dbReference type="Pfam" id="PF01272"/>
    </source>
</evidence>
<evidence type="ECO:0000256" key="1">
    <source>
        <dbReference type="SAM" id="MobiDB-lite"/>
    </source>
</evidence>
<reference evidence="4 5" key="1">
    <citation type="submission" date="2018-04" db="EMBL/GenBank/DDBJ databases">
        <title>The genome sequence of Caulobacter sp. 744.</title>
        <authorList>
            <person name="Gao J."/>
            <person name="Sun J."/>
        </authorList>
    </citation>
    <scope>NUCLEOTIDE SEQUENCE [LARGE SCALE GENOMIC DNA]</scope>
    <source>
        <strain evidence="4 5">774</strain>
    </source>
</reference>
<gene>
    <name evidence="4" type="ORF">DDF67_20130</name>
</gene>
<dbReference type="AlphaFoldDB" id="A0A2T9JJC1"/>
<feature type="domain" description="Regulator of nucleoside diphosphate kinase N-terminal" evidence="3">
    <location>
        <begin position="35"/>
        <end position="73"/>
    </location>
</feature>
<dbReference type="InterPro" id="IPR001437">
    <property type="entry name" value="Tscrpt_elong_fac_GreA/B_C"/>
</dbReference>
<evidence type="ECO:0008006" key="6">
    <source>
        <dbReference type="Google" id="ProtNLM"/>
    </source>
</evidence>
<dbReference type="InterPro" id="IPR029462">
    <property type="entry name" value="Rnk_N"/>
</dbReference>
<sequence>MAATPRHAAWQNARSAPMPASPPLPARTAKRDPRPPITVSAEDYDALAALVAHPSAAPGHALLAVELERAAVVEGAPAANRVRLGSEVDYHDLDRDRLRTIRLSLPREASIDERRVSVTAPIGAALLGLKPRQRFTWTEPGGRTRSILVLAVRNDA</sequence>
<dbReference type="SUPFAM" id="SSF54534">
    <property type="entry name" value="FKBP-like"/>
    <property type="match status" value="1"/>
</dbReference>
<accession>A0A2T9JJC1</accession>
<dbReference type="InterPro" id="IPR036953">
    <property type="entry name" value="GreA/GreB_C_sf"/>
</dbReference>
<feature type="region of interest" description="Disordered" evidence="1">
    <location>
        <begin position="1"/>
        <end position="38"/>
    </location>
</feature>
<dbReference type="Proteomes" id="UP000245073">
    <property type="component" value="Unassembled WGS sequence"/>
</dbReference>
<protein>
    <recommendedName>
        <fullName evidence="6">Regulator of nucleoside diphosphate kinase</fullName>
    </recommendedName>
</protein>
<dbReference type="Gene3D" id="1.10.286.20">
    <property type="match status" value="1"/>
</dbReference>